<feature type="compositionally biased region" description="Low complexity" evidence="1">
    <location>
        <begin position="39"/>
        <end position="57"/>
    </location>
</feature>
<dbReference type="Pfam" id="PF22633">
    <property type="entry name" value="F5_F8_type_C_2"/>
    <property type="match status" value="1"/>
</dbReference>
<dbReference type="Proteomes" id="UP001183615">
    <property type="component" value="Unassembled WGS sequence"/>
</dbReference>
<dbReference type="PROSITE" id="PS51318">
    <property type="entry name" value="TAT"/>
    <property type="match status" value="1"/>
</dbReference>
<dbReference type="InterPro" id="IPR000421">
    <property type="entry name" value="FA58C"/>
</dbReference>
<evidence type="ECO:0000256" key="1">
    <source>
        <dbReference type="SAM" id="MobiDB-lite"/>
    </source>
</evidence>
<dbReference type="InterPro" id="IPR008979">
    <property type="entry name" value="Galactose-bd-like_sf"/>
</dbReference>
<feature type="region of interest" description="Disordered" evidence="1">
    <location>
        <begin position="115"/>
        <end position="147"/>
    </location>
</feature>
<organism evidence="4 5">
    <name type="scientific">Streptomyces johnsoniae</name>
    <dbReference type="NCBI Taxonomy" id="3075532"/>
    <lineage>
        <taxon>Bacteria</taxon>
        <taxon>Bacillati</taxon>
        <taxon>Actinomycetota</taxon>
        <taxon>Actinomycetes</taxon>
        <taxon>Kitasatosporales</taxon>
        <taxon>Streptomycetaceae</taxon>
        <taxon>Streptomyces</taxon>
    </lineage>
</organism>
<feature type="region of interest" description="Disordered" evidence="1">
    <location>
        <begin position="39"/>
        <end position="68"/>
    </location>
</feature>
<dbReference type="EMBL" id="JAVREV010000012">
    <property type="protein sequence ID" value="MDT0445176.1"/>
    <property type="molecule type" value="Genomic_DNA"/>
</dbReference>
<dbReference type="Gene3D" id="2.60.120.260">
    <property type="entry name" value="Galactose-binding domain-like"/>
    <property type="match status" value="1"/>
</dbReference>
<protein>
    <submittedName>
        <fullName evidence="4">Discoidin domain-containing protein</fullName>
    </submittedName>
</protein>
<keyword evidence="2" id="KW-0732">Signal</keyword>
<dbReference type="RefSeq" id="WP_311619389.1">
    <property type="nucleotide sequence ID" value="NZ_JAVREV010000012.1"/>
</dbReference>
<evidence type="ECO:0000313" key="5">
    <source>
        <dbReference type="Proteomes" id="UP001183615"/>
    </source>
</evidence>
<name>A0ABU2S878_9ACTN</name>
<feature type="compositionally biased region" description="Polar residues" evidence="1">
    <location>
        <begin position="137"/>
        <end position="147"/>
    </location>
</feature>
<reference evidence="5" key="1">
    <citation type="submission" date="2023-07" db="EMBL/GenBank/DDBJ databases">
        <title>30 novel species of actinomycetes from the DSMZ collection.</title>
        <authorList>
            <person name="Nouioui I."/>
        </authorList>
    </citation>
    <scope>NUCLEOTIDE SEQUENCE [LARGE SCALE GENOMIC DNA]</scope>
    <source>
        <strain evidence="5">DSM 41886</strain>
    </source>
</reference>
<gene>
    <name evidence="4" type="ORF">RM779_21605</name>
</gene>
<evidence type="ECO:0000256" key="2">
    <source>
        <dbReference type="SAM" id="SignalP"/>
    </source>
</evidence>
<dbReference type="SUPFAM" id="SSF49785">
    <property type="entry name" value="Galactose-binding domain-like"/>
    <property type="match status" value="1"/>
</dbReference>
<sequence>MRQLRQLRRRRFRARTPVAVLTALLVTLGGPTAVAVAAPDDGPAAGAPAAAGSTDGGHAAAHITDGDTDTYWQGAEGDFPQWVQTDLGDATRIDEVVLKLPADWDERQQTLAVRGSRDGTSFTTLTGAATHTFDPGSGNTVTRTSPS</sequence>
<dbReference type="InterPro" id="IPR006311">
    <property type="entry name" value="TAT_signal"/>
</dbReference>
<proteinExistence type="predicted"/>
<dbReference type="PROSITE" id="PS50022">
    <property type="entry name" value="FA58C_3"/>
    <property type="match status" value="1"/>
</dbReference>
<feature type="signal peptide" evidence="2">
    <location>
        <begin position="1"/>
        <end position="37"/>
    </location>
</feature>
<feature type="chain" id="PRO_5046000089" evidence="2">
    <location>
        <begin position="38"/>
        <end position="147"/>
    </location>
</feature>
<accession>A0ABU2S878</accession>
<evidence type="ECO:0000259" key="3">
    <source>
        <dbReference type="PROSITE" id="PS50022"/>
    </source>
</evidence>
<feature type="compositionally biased region" description="Polar residues" evidence="1">
    <location>
        <begin position="118"/>
        <end position="129"/>
    </location>
</feature>
<keyword evidence="5" id="KW-1185">Reference proteome</keyword>
<feature type="domain" description="F5/8 type C" evidence="3">
    <location>
        <begin position="23"/>
        <end position="147"/>
    </location>
</feature>
<evidence type="ECO:0000313" key="4">
    <source>
        <dbReference type="EMBL" id="MDT0445176.1"/>
    </source>
</evidence>
<comment type="caution">
    <text evidence="4">The sequence shown here is derived from an EMBL/GenBank/DDBJ whole genome shotgun (WGS) entry which is preliminary data.</text>
</comment>